<dbReference type="PROSITE" id="PS50089">
    <property type="entry name" value="ZF_RING_2"/>
    <property type="match status" value="1"/>
</dbReference>
<dbReference type="SMART" id="SM00184">
    <property type="entry name" value="RING"/>
    <property type="match status" value="1"/>
</dbReference>
<dbReference type="InterPro" id="IPR051834">
    <property type="entry name" value="RING_finger_E3_ligase"/>
</dbReference>
<dbReference type="AlphaFoldDB" id="A0A0K9PYT7"/>
<feature type="domain" description="RING-type" evidence="5">
    <location>
        <begin position="62"/>
        <end position="103"/>
    </location>
</feature>
<dbReference type="PANTHER" id="PTHR45931:SF3">
    <property type="entry name" value="RING ZINC FINGER-CONTAINING PROTEIN"/>
    <property type="match status" value="1"/>
</dbReference>
<evidence type="ECO:0000256" key="2">
    <source>
        <dbReference type="ARBA" id="ARBA00022771"/>
    </source>
</evidence>
<evidence type="ECO:0000256" key="1">
    <source>
        <dbReference type="ARBA" id="ARBA00022723"/>
    </source>
</evidence>
<evidence type="ECO:0000259" key="5">
    <source>
        <dbReference type="PROSITE" id="PS50089"/>
    </source>
</evidence>
<comment type="caution">
    <text evidence="6">The sequence shown here is derived from an EMBL/GenBank/DDBJ whole genome shotgun (WGS) entry which is preliminary data.</text>
</comment>
<dbReference type="STRING" id="29655.A0A0K9PYT7"/>
<keyword evidence="2 4" id="KW-0863">Zinc-finger</keyword>
<evidence type="ECO:0000313" key="6">
    <source>
        <dbReference type="EMBL" id="KMZ74213.1"/>
    </source>
</evidence>
<keyword evidence="3" id="KW-0862">Zinc</keyword>
<keyword evidence="1" id="KW-0479">Metal-binding</keyword>
<evidence type="ECO:0000313" key="7">
    <source>
        <dbReference type="Proteomes" id="UP000036987"/>
    </source>
</evidence>
<gene>
    <name evidence="6" type="ORF">ZOSMA_133G00620</name>
</gene>
<dbReference type="InterPro" id="IPR013083">
    <property type="entry name" value="Znf_RING/FYVE/PHD"/>
</dbReference>
<dbReference type="PANTHER" id="PTHR45931">
    <property type="entry name" value="SI:CH211-59O9.10"/>
    <property type="match status" value="1"/>
</dbReference>
<dbReference type="SUPFAM" id="SSF57850">
    <property type="entry name" value="RING/U-box"/>
    <property type="match status" value="1"/>
</dbReference>
<dbReference type="OrthoDB" id="8062037at2759"/>
<proteinExistence type="predicted"/>
<evidence type="ECO:0000256" key="4">
    <source>
        <dbReference type="PROSITE-ProRule" id="PRU00175"/>
    </source>
</evidence>
<dbReference type="InterPro" id="IPR001841">
    <property type="entry name" value="Znf_RING"/>
</dbReference>
<name>A0A0K9PYT7_ZOSMR</name>
<dbReference type="GO" id="GO:0008270">
    <property type="term" value="F:zinc ion binding"/>
    <property type="evidence" value="ECO:0007669"/>
    <property type="project" value="UniProtKB-KW"/>
</dbReference>
<dbReference type="Pfam" id="PF13639">
    <property type="entry name" value="zf-RING_2"/>
    <property type="match status" value="1"/>
</dbReference>
<keyword evidence="7" id="KW-1185">Reference proteome</keyword>
<dbReference type="Gene3D" id="3.30.40.10">
    <property type="entry name" value="Zinc/RING finger domain, C3HC4 (zinc finger)"/>
    <property type="match status" value="1"/>
</dbReference>
<protein>
    <recommendedName>
        <fullName evidence="5">RING-type domain-containing protein</fullName>
    </recommendedName>
</protein>
<reference evidence="7" key="1">
    <citation type="journal article" date="2016" name="Nature">
        <title>The genome of the seagrass Zostera marina reveals angiosperm adaptation to the sea.</title>
        <authorList>
            <person name="Olsen J.L."/>
            <person name="Rouze P."/>
            <person name="Verhelst B."/>
            <person name="Lin Y.-C."/>
            <person name="Bayer T."/>
            <person name="Collen J."/>
            <person name="Dattolo E."/>
            <person name="De Paoli E."/>
            <person name="Dittami S."/>
            <person name="Maumus F."/>
            <person name="Michel G."/>
            <person name="Kersting A."/>
            <person name="Lauritano C."/>
            <person name="Lohaus R."/>
            <person name="Toepel M."/>
            <person name="Tonon T."/>
            <person name="Vanneste K."/>
            <person name="Amirebrahimi M."/>
            <person name="Brakel J."/>
            <person name="Bostroem C."/>
            <person name="Chovatia M."/>
            <person name="Grimwood J."/>
            <person name="Jenkins J.W."/>
            <person name="Jueterbock A."/>
            <person name="Mraz A."/>
            <person name="Stam W.T."/>
            <person name="Tice H."/>
            <person name="Bornberg-Bauer E."/>
            <person name="Green P.J."/>
            <person name="Pearson G.A."/>
            <person name="Procaccini G."/>
            <person name="Duarte C.M."/>
            <person name="Schmutz J."/>
            <person name="Reusch T.B.H."/>
            <person name="Van de Peer Y."/>
        </authorList>
    </citation>
    <scope>NUCLEOTIDE SEQUENCE [LARGE SCALE GENOMIC DNA]</scope>
    <source>
        <strain evidence="7">cv. Finnish</strain>
    </source>
</reference>
<accession>A0A0K9PYT7</accession>
<evidence type="ECO:0000256" key="3">
    <source>
        <dbReference type="ARBA" id="ARBA00022833"/>
    </source>
</evidence>
<dbReference type="EMBL" id="LFYR01000391">
    <property type="protein sequence ID" value="KMZ74213.1"/>
    <property type="molecule type" value="Genomic_DNA"/>
</dbReference>
<dbReference type="Proteomes" id="UP000036987">
    <property type="component" value="Unassembled WGS sequence"/>
</dbReference>
<sequence>MDFVLNLWLFLQGYIPTEVYTKRANIDKQQISIAKPTLLASPPPCCHFLNISEEEVDGESHCPICIEEFEVGGAVRNMPCGHGFHAKCILSWLLKCKSCPVCRHVVTKELSG</sequence>
<organism evidence="6 7">
    <name type="scientific">Zostera marina</name>
    <name type="common">Eelgrass</name>
    <dbReference type="NCBI Taxonomy" id="29655"/>
    <lineage>
        <taxon>Eukaryota</taxon>
        <taxon>Viridiplantae</taxon>
        <taxon>Streptophyta</taxon>
        <taxon>Embryophyta</taxon>
        <taxon>Tracheophyta</taxon>
        <taxon>Spermatophyta</taxon>
        <taxon>Magnoliopsida</taxon>
        <taxon>Liliopsida</taxon>
        <taxon>Zosteraceae</taxon>
        <taxon>Zostera</taxon>
    </lineage>
</organism>